<comment type="caution">
    <text evidence="1">The sequence shown here is derived from an EMBL/GenBank/DDBJ whole genome shotgun (WGS) entry which is preliminary data.</text>
</comment>
<evidence type="ECO:0000313" key="2">
    <source>
        <dbReference type="Proteomes" id="UP000724874"/>
    </source>
</evidence>
<dbReference type="EMBL" id="JADNYJ010000072">
    <property type="protein sequence ID" value="KAF8891501.1"/>
    <property type="molecule type" value="Genomic_DNA"/>
</dbReference>
<dbReference type="AlphaFoldDB" id="A0A9P5NLS0"/>
<keyword evidence="2" id="KW-1185">Reference proteome</keyword>
<proteinExistence type="predicted"/>
<accession>A0A9P5NLS0</accession>
<evidence type="ECO:0000313" key="1">
    <source>
        <dbReference type="EMBL" id="KAF8891501.1"/>
    </source>
</evidence>
<gene>
    <name evidence="1" type="ORF">CPB84DRAFT_1683338</name>
</gene>
<name>A0A9P5NLS0_GYMJU</name>
<protein>
    <submittedName>
        <fullName evidence="1">Uncharacterized protein</fullName>
    </submittedName>
</protein>
<reference evidence="1" key="1">
    <citation type="submission" date="2020-11" db="EMBL/GenBank/DDBJ databases">
        <authorList>
            <consortium name="DOE Joint Genome Institute"/>
            <person name="Ahrendt S."/>
            <person name="Riley R."/>
            <person name="Andreopoulos W."/>
            <person name="LaButti K."/>
            <person name="Pangilinan J."/>
            <person name="Ruiz-duenas F.J."/>
            <person name="Barrasa J.M."/>
            <person name="Sanchez-Garcia M."/>
            <person name="Camarero S."/>
            <person name="Miyauchi S."/>
            <person name="Serrano A."/>
            <person name="Linde D."/>
            <person name="Babiker R."/>
            <person name="Drula E."/>
            <person name="Ayuso-Fernandez I."/>
            <person name="Pacheco R."/>
            <person name="Padilla G."/>
            <person name="Ferreira P."/>
            <person name="Barriuso J."/>
            <person name="Kellner H."/>
            <person name="Castanera R."/>
            <person name="Alfaro M."/>
            <person name="Ramirez L."/>
            <person name="Pisabarro A.G."/>
            <person name="Kuo A."/>
            <person name="Tritt A."/>
            <person name="Lipzen A."/>
            <person name="He G."/>
            <person name="Yan M."/>
            <person name="Ng V."/>
            <person name="Cullen D."/>
            <person name="Martin F."/>
            <person name="Rosso M.-N."/>
            <person name="Henrissat B."/>
            <person name="Hibbett D."/>
            <person name="Martinez A.T."/>
            <person name="Grigoriev I.V."/>
        </authorList>
    </citation>
    <scope>NUCLEOTIDE SEQUENCE</scope>
    <source>
        <strain evidence="1">AH 44721</strain>
    </source>
</reference>
<dbReference type="OrthoDB" id="5952536at2759"/>
<dbReference type="Proteomes" id="UP000724874">
    <property type="component" value="Unassembled WGS sequence"/>
</dbReference>
<sequence>MTQSITNGGYSALLVQPEQLFMNNGHMPSTGLEHYDLPAFHPAWGRLGEFRIKLGKNVVVQALSGMQPEHIKKAIIKCLLFDKSKLYSIKLSSNRPNITYATHQIVNKLSDIQNLNFLIPTPYPTDFHLPKTLIFHDNSDEANVRS</sequence>
<organism evidence="1 2">
    <name type="scientific">Gymnopilus junonius</name>
    <name type="common">Spectacular rustgill mushroom</name>
    <name type="synonym">Gymnopilus spectabilis subsp. junonius</name>
    <dbReference type="NCBI Taxonomy" id="109634"/>
    <lineage>
        <taxon>Eukaryota</taxon>
        <taxon>Fungi</taxon>
        <taxon>Dikarya</taxon>
        <taxon>Basidiomycota</taxon>
        <taxon>Agaricomycotina</taxon>
        <taxon>Agaricomycetes</taxon>
        <taxon>Agaricomycetidae</taxon>
        <taxon>Agaricales</taxon>
        <taxon>Agaricineae</taxon>
        <taxon>Hymenogastraceae</taxon>
        <taxon>Gymnopilus</taxon>
    </lineage>
</organism>